<evidence type="ECO:0000313" key="1">
    <source>
        <dbReference type="EMBL" id="MDC0717772.1"/>
    </source>
</evidence>
<dbReference type="RefSeq" id="WP_272086256.1">
    <property type="nucleotide sequence ID" value="NZ_JAQNDL010000001.1"/>
</dbReference>
<accession>A0ABT5DVV8</accession>
<dbReference type="InterPro" id="IPR015943">
    <property type="entry name" value="WD40/YVTN_repeat-like_dom_sf"/>
</dbReference>
<dbReference type="SUPFAM" id="SSF50969">
    <property type="entry name" value="YVTN repeat-like/Quinoprotein amine dehydrogenase"/>
    <property type="match status" value="1"/>
</dbReference>
<dbReference type="InterPro" id="IPR011044">
    <property type="entry name" value="Quino_amine_DH_bsu"/>
</dbReference>
<proteinExistence type="predicted"/>
<name>A0ABT5DVV8_9BACT</name>
<sequence length="581" mass="62718">MTITRTLLKRTLRDVESIDVFAAVDDDALAEFSPRDEGEGYGFVYWGRAADGAFDSKGALVRPLPMWWGASRAELQMAFARRNLVVRIEESKKQRDDYAEHGTLVLSPASEGATSDLIELIEVFAALGKRKVLAFPCAGSTQSAGWEIVAERERSPEQTAVFWHEQSHDAFDAFGRLTGKLHLHWRGDAGRVCDALVEAGFVVDRPKSDQQSIVVRPTGSEAPDIERFADALAANPAPVAAKPARKAKAPAGPFAALHRYRGPDRTKPIHRLRFDPSGTWLVVAQSPDRGGPDHLLSRVDIATGERQRTFAPKCDAWECGGIDFLPDGRMVFSLQDSGARVLVWEPDRDVEREVAYDEYSPLTSVSLSSIDAAGEILALVTGTGVALRTISKPGAAVWPERARVGGPPPSTYPIALVSPDGQHVLWGEYGGSQIRWVAVAGGRTVWKQEPTHNGGALDQLCFDPSGEHLVVLCRLSGWSATAQWLQSYALAKGKPAHAALQKASQGVTTFAFHPDGKRVAIGKLDGELVLLAYPGGELLASQKVFEKKGRVTAIAFDPAGARMAVGSEKGEIAVLAVPAPE</sequence>
<reference evidence="1 2" key="1">
    <citation type="submission" date="2022-11" db="EMBL/GenBank/DDBJ databases">
        <title>Minimal conservation of predation-associated metabolite biosynthetic gene clusters underscores biosynthetic potential of Myxococcota including descriptions for ten novel species: Archangium lansinium sp. nov., Myxococcus landrumus sp. nov., Nannocystis bai.</title>
        <authorList>
            <person name="Ahearne A."/>
            <person name="Stevens C."/>
            <person name="Dowd S."/>
        </authorList>
    </citation>
    <scope>NUCLEOTIDE SEQUENCE [LARGE SCALE GENOMIC DNA]</scope>
    <source>
        <strain evidence="1 2">BB15-2</strain>
    </source>
</reference>
<evidence type="ECO:0000313" key="2">
    <source>
        <dbReference type="Proteomes" id="UP001221686"/>
    </source>
</evidence>
<dbReference type="EMBL" id="JAQNDL010000001">
    <property type="protein sequence ID" value="MDC0717772.1"/>
    <property type="molecule type" value="Genomic_DNA"/>
</dbReference>
<protein>
    <submittedName>
        <fullName evidence="1">WD40 repeat domain-containing protein</fullName>
    </submittedName>
</protein>
<dbReference type="Proteomes" id="UP001221686">
    <property type="component" value="Unassembled WGS sequence"/>
</dbReference>
<organism evidence="1 2">
    <name type="scientific">Nannocystis bainbridge</name>
    <dbReference type="NCBI Taxonomy" id="2995303"/>
    <lineage>
        <taxon>Bacteria</taxon>
        <taxon>Pseudomonadati</taxon>
        <taxon>Myxococcota</taxon>
        <taxon>Polyangia</taxon>
        <taxon>Nannocystales</taxon>
        <taxon>Nannocystaceae</taxon>
        <taxon>Nannocystis</taxon>
    </lineage>
</organism>
<keyword evidence="2" id="KW-1185">Reference proteome</keyword>
<dbReference type="Gene3D" id="2.130.10.10">
    <property type="entry name" value="YVTN repeat-like/Quinoprotein amine dehydrogenase"/>
    <property type="match status" value="2"/>
</dbReference>
<dbReference type="PANTHER" id="PTHR19879">
    <property type="entry name" value="TRANSCRIPTION INITIATION FACTOR TFIID"/>
    <property type="match status" value="1"/>
</dbReference>
<gene>
    <name evidence="1" type="ORF">POL25_12770</name>
</gene>
<dbReference type="PANTHER" id="PTHR19879:SF9">
    <property type="entry name" value="TRANSCRIPTION INITIATION FACTOR TFIID SUBUNIT 5"/>
    <property type="match status" value="1"/>
</dbReference>
<comment type="caution">
    <text evidence="1">The sequence shown here is derived from an EMBL/GenBank/DDBJ whole genome shotgun (WGS) entry which is preliminary data.</text>
</comment>